<comment type="subcellular location">
    <subcellularLocation>
        <location evidence="1">Nucleus</location>
    </subcellularLocation>
</comment>
<evidence type="ECO:0000313" key="8">
    <source>
        <dbReference type="Proteomes" id="UP000383932"/>
    </source>
</evidence>
<evidence type="ECO:0000259" key="6">
    <source>
        <dbReference type="SMART" id="SM00906"/>
    </source>
</evidence>
<feature type="compositionally biased region" description="Basic and acidic residues" evidence="5">
    <location>
        <begin position="288"/>
        <end position="300"/>
    </location>
</feature>
<dbReference type="EMBL" id="SSOP01000070">
    <property type="protein sequence ID" value="KAB5592275.1"/>
    <property type="molecule type" value="Genomic_DNA"/>
</dbReference>
<keyword evidence="8" id="KW-1185">Reference proteome</keyword>
<dbReference type="GO" id="GO:0003677">
    <property type="term" value="F:DNA binding"/>
    <property type="evidence" value="ECO:0007669"/>
    <property type="project" value="UniProtKB-KW"/>
</dbReference>
<dbReference type="Gene3D" id="4.10.240.10">
    <property type="entry name" value="Zn(2)-C6 fungal-type DNA-binding domain"/>
    <property type="match status" value="1"/>
</dbReference>
<dbReference type="InterPro" id="IPR050987">
    <property type="entry name" value="AtrR-like"/>
</dbReference>
<sequence length="1025" mass="114016">MKTQVPGRKANGRLKIKVEQATCDACRQSGVVCQAPDSVDERCGQCEELGLACTWKIGPRPMAYLEAQVGKLERKLREVLPGVNLNRELETLAQGSASPPRQRPIYTHLRDSPPSTSPQQPTGGRTPFQHTQDLEPPVLHSAPQLLKQVRLASEVETETPLPYGKQKQGPRDLREDTYWSATASTNPDEPRFHGQSSGEILLRDAKEIKREFVELSLRAYERKHEEQARGYPGSSTQHQPIASQGSVSDAHSSTSLIPQVPIKIRVRRAKYWEPTGPEQRSLALGSWSRDRPIDETHESSPSEVRLPPPDLVRELVRLFFEYIAPFLPVLHRGTFERDLEQGSHLLQILQRRACEEKCQPNPGVTSGSSDYNHTRAQTYDHGYPGSGSLETGGPNCDHRIDPTRGAGSFARVVLLVCACASKWSNDPRVLWAGNRANSGREADIGNNSNRTTPSLLSAGYDFFREIGSWRWTTCAQPSLWDVQISILSALFLHGSCDYYGAWIVLGVGIRQAQDVGAHRRKEGISLANELYKRSFWSLLVLERLMCGSLGRPSAMQDLDSDLENLIEVDDECWPVDGEPAQQPGKPSRLAHFNCMIGLCRVLGRALQTVFALDRTRKQMDLVGYEKEKQLIADLQRHMEQWRRTVPSHLQLPPPGQFIRSVFMDQAVSVWASYYNMVIVIHRPFITGKSSPLTAECLNICRTSARACAKLLEGHLQSRTNEVLPCAIQPAFSSAMVLLVDILATRRAKRLKSPADANGTSQGWPTTEDWYPEWEKEMDIETCRKTLEQGEMRWHVAGQLHDTIREFQHSIILLTKPNASVTATSPSGLPGPRSTDDTEQTAPPASRNDRRAFSADATLSNPPFTSGSWYDVSTGTGTDAITHGEPSAIISSVPHGHGLEHDSRGANIHPTTASYGTYYPTYISAPPDAAGSLEPGPMNPHLFDSSVYLPDAYYGDNVNVLFPGLFPQFTFAPNQGREDIGYQEPVRGEILDPEWPNAVPRPTVSYQWEQLIKNTWNMAGDSQPPS</sequence>
<comment type="caution">
    <text evidence="7">The sequence shown here is derived from an EMBL/GenBank/DDBJ whole genome shotgun (WGS) entry which is preliminary data.</text>
</comment>
<dbReference type="PANTHER" id="PTHR46910">
    <property type="entry name" value="TRANSCRIPTION FACTOR PDR1"/>
    <property type="match status" value="1"/>
</dbReference>
<evidence type="ECO:0000256" key="3">
    <source>
        <dbReference type="ARBA" id="ARBA00023125"/>
    </source>
</evidence>
<accession>A0A5N5QKJ9</accession>
<dbReference type="Pfam" id="PF04082">
    <property type="entry name" value="Fungal_trans"/>
    <property type="match status" value="1"/>
</dbReference>
<dbReference type="Proteomes" id="UP000383932">
    <property type="component" value="Unassembled WGS sequence"/>
</dbReference>
<dbReference type="GO" id="GO:0005634">
    <property type="term" value="C:nucleus"/>
    <property type="evidence" value="ECO:0007669"/>
    <property type="project" value="UniProtKB-SubCell"/>
</dbReference>
<dbReference type="OrthoDB" id="4456959at2759"/>
<reference evidence="7 8" key="1">
    <citation type="journal article" date="2019" name="Fungal Biol. Biotechnol.">
        <title>Draft genome sequence of fastidious pathogen Ceratobasidium theobromae, which causes vascular-streak dieback in Theobroma cacao.</title>
        <authorList>
            <person name="Ali S.S."/>
            <person name="Asman A."/>
            <person name="Shao J."/>
            <person name="Firmansyah A.P."/>
            <person name="Susilo A.W."/>
            <person name="Rosmana A."/>
            <person name="McMahon P."/>
            <person name="Junaid M."/>
            <person name="Guest D."/>
            <person name="Kheng T.Y."/>
            <person name="Meinhardt L.W."/>
            <person name="Bailey B.A."/>
        </authorList>
    </citation>
    <scope>NUCLEOTIDE SEQUENCE [LARGE SCALE GENOMIC DNA]</scope>
    <source>
        <strain evidence="7 8">CT2</strain>
    </source>
</reference>
<feature type="region of interest" description="Disordered" evidence="5">
    <location>
        <begin position="90"/>
        <end position="134"/>
    </location>
</feature>
<feature type="region of interest" description="Disordered" evidence="5">
    <location>
        <begin position="277"/>
        <end position="306"/>
    </location>
</feature>
<dbReference type="CDD" id="cd12148">
    <property type="entry name" value="fungal_TF_MHR"/>
    <property type="match status" value="1"/>
</dbReference>
<dbReference type="GO" id="GO:0008270">
    <property type="term" value="F:zinc ion binding"/>
    <property type="evidence" value="ECO:0007669"/>
    <property type="project" value="InterPro"/>
</dbReference>
<protein>
    <submittedName>
        <fullName evidence="7">Transcriptional regulatory protein</fullName>
    </submittedName>
</protein>
<evidence type="ECO:0000256" key="1">
    <source>
        <dbReference type="ARBA" id="ARBA00004123"/>
    </source>
</evidence>
<feature type="region of interest" description="Disordered" evidence="5">
    <location>
        <begin position="224"/>
        <end position="254"/>
    </location>
</feature>
<organism evidence="7 8">
    <name type="scientific">Ceratobasidium theobromae</name>
    <dbReference type="NCBI Taxonomy" id="1582974"/>
    <lineage>
        <taxon>Eukaryota</taxon>
        <taxon>Fungi</taxon>
        <taxon>Dikarya</taxon>
        <taxon>Basidiomycota</taxon>
        <taxon>Agaricomycotina</taxon>
        <taxon>Agaricomycetes</taxon>
        <taxon>Cantharellales</taxon>
        <taxon>Ceratobasidiaceae</taxon>
        <taxon>Ceratobasidium</taxon>
    </lineage>
</organism>
<keyword evidence="4" id="KW-0539">Nucleus</keyword>
<dbReference type="InterPro" id="IPR001138">
    <property type="entry name" value="Zn2Cys6_DnaBD"/>
</dbReference>
<feature type="compositionally biased region" description="Polar residues" evidence="5">
    <location>
        <begin position="856"/>
        <end position="870"/>
    </location>
</feature>
<keyword evidence="3" id="KW-0238">DNA-binding</keyword>
<evidence type="ECO:0000256" key="4">
    <source>
        <dbReference type="ARBA" id="ARBA00023242"/>
    </source>
</evidence>
<evidence type="ECO:0000256" key="2">
    <source>
        <dbReference type="ARBA" id="ARBA00022723"/>
    </source>
</evidence>
<feature type="region of interest" description="Disordered" evidence="5">
    <location>
        <begin position="817"/>
        <end position="870"/>
    </location>
</feature>
<feature type="compositionally biased region" description="Low complexity" evidence="5">
    <location>
        <begin position="112"/>
        <end position="122"/>
    </location>
</feature>
<dbReference type="GO" id="GO:0006351">
    <property type="term" value="P:DNA-templated transcription"/>
    <property type="evidence" value="ECO:0007669"/>
    <property type="project" value="InterPro"/>
</dbReference>
<evidence type="ECO:0000256" key="5">
    <source>
        <dbReference type="SAM" id="MobiDB-lite"/>
    </source>
</evidence>
<dbReference type="GO" id="GO:0000981">
    <property type="term" value="F:DNA-binding transcription factor activity, RNA polymerase II-specific"/>
    <property type="evidence" value="ECO:0007669"/>
    <property type="project" value="InterPro"/>
</dbReference>
<gene>
    <name evidence="7" type="ORF">CTheo_4262</name>
</gene>
<feature type="compositionally biased region" description="Polar residues" evidence="5">
    <location>
        <begin position="817"/>
        <end position="826"/>
    </location>
</feature>
<proteinExistence type="predicted"/>
<feature type="compositionally biased region" description="Polar residues" evidence="5">
    <location>
        <begin position="233"/>
        <end position="254"/>
    </location>
</feature>
<dbReference type="SMART" id="SM00906">
    <property type="entry name" value="Fungal_trans"/>
    <property type="match status" value="1"/>
</dbReference>
<feature type="domain" description="Xylanolytic transcriptional activator regulatory" evidence="6">
    <location>
        <begin position="501"/>
        <end position="571"/>
    </location>
</feature>
<dbReference type="CDD" id="cd00067">
    <property type="entry name" value="GAL4"/>
    <property type="match status" value="1"/>
</dbReference>
<evidence type="ECO:0000313" key="7">
    <source>
        <dbReference type="EMBL" id="KAB5592275.1"/>
    </source>
</evidence>
<name>A0A5N5QKJ9_9AGAM</name>
<dbReference type="AlphaFoldDB" id="A0A5N5QKJ9"/>
<dbReference type="InterPro" id="IPR036864">
    <property type="entry name" value="Zn2-C6_fun-type_DNA-bd_sf"/>
</dbReference>
<keyword evidence="2" id="KW-0479">Metal-binding</keyword>
<dbReference type="InterPro" id="IPR007219">
    <property type="entry name" value="XnlR_reg_dom"/>
</dbReference>
<dbReference type="PANTHER" id="PTHR46910:SF3">
    <property type="entry name" value="HALOTOLERANCE PROTEIN 9-RELATED"/>
    <property type="match status" value="1"/>
</dbReference>